<dbReference type="GO" id="GO:0045493">
    <property type="term" value="P:xylan catabolic process"/>
    <property type="evidence" value="ECO:0007669"/>
    <property type="project" value="UniProtKB-KW"/>
</dbReference>
<keyword evidence="4" id="KW-0732">Signal</keyword>
<keyword evidence="5" id="KW-0378">Hydrolase</keyword>
<evidence type="ECO:0000256" key="5">
    <source>
        <dbReference type="ARBA" id="ARBA00022801"/>
    </source>
</evidence>
<dbReference type="PANTHER" id="PTHR33938:SF15">
    <property type="entry name" value="FERULOYL ESTERASE B-RELATED"/>
    <property type="match status" value="1"/>
</dbReference>
<dbReference type="GeneID" id="8098142"/>
<dbReference type="PANTHER" id="PTHR33938">
    <property type="entry name" value="FERULOYL ESTERASE B-RELATED"/>
    <property type="match status" value="1"/>
</dbReference>
<protein>
    <recommendedName>
        <fullName evidence="1">feruloyl esterase</fullName>
        <ecNumber evidence="1">3.1.1.73</ecNumber>
    </recommendedName>
</protein>
<comment type="catalytic activity">
    <reaction evidence="7">
        <text>feruloyl-polysaccharide + H2O = ferulate + polysaccharide.</text>
        <dbReference type="EC" id="3.1.1.73"/>
    </reaction>
</comment>
<sequence>MKKANFYFQRNLRIGGVVITHGPRNLDAGYEAGLSKRSSFCYLSSYVDTSPNRLLAFKCSTRPRSQSAFNQQTERWNHSVAATYPFLPVPIQDLNIYDVTVLLTHAGALYYQALNADRSVDFDALIYFSYRSVHDIAIVGKELTRQFYGTKPKYSYWNGCSTEIPGLTWTYLTHRSWSPGNKVGEVCRCRALAQVVMQQEKNFLCTCELKFSSDAGINTCDEMYGVEDRIIADPENCPYDPFHSVGQVIHAMGTTSQSLILLRTTYNLKITQSSPLENLMDLAIPHVPKSPTTYPQTAFSQIPDPKLVPNASGSASSNPRVWMTIV</sequence>
<evidence type="ECO:0000256" key="2">
    <source>
        <dbReference type="ARBA" id="ARBA00022487"/>
    </source>
</evidence>
<evidence type="ECO:0000256" key="7">
    <source>
        <dbReference type="ARBA" id="ARBA00034075"/>
    </source>
</evidence>
<evidence type="ECO:0000313" key="8">
    <source>
        <dbReference type="EMBL" id="EED18922.1"/>
    </source>
</evidence>
<dbReference type="InParanoid" id="B8MBD3"/>
<dbReference type="Proteomes" id="UP000001745">
    <property type="component" value="Unassembled WGS sequence"/>
</dbReference>
<keyword evidence="9" id="KW-1185">Reference proteome</keyword>
<keyword evidence="2" id="KW-0719">Serine esterase</keyword>
<dbReference type="STRING" id="441959.B8MBD3"/>
<evidence type="ECO:0000313" key="9">
    <source>
        <dbReference type="Proteomes" id="UP000001745"/>
    </source>
</evidence>
<evidence type="ECO:0000256" key="1">
    <source>
        <dbReference type="ARBA" id="ARBA00013091"/>
    </source>
</evidence>
<organism evidence="8 9">
    <name type="scientific">Talaromyces stipitatus (strain ATCC 10500 / CBS 375.48 / QM 6759 / NRRL 1006)</name>
    <name type="common">Penicillium stipitatum</name>
    <dbReference type="NCBI Taxonomy" id="441959"/>
    <lineage>
        <taxon>Eukaryota</taxon>
        <taxon>Fungi</taxon>
        <taxon>Dikarya</taxon>
        <taxon>Ascomycota</taxon>
        <taxon>Pezizomycotina</taxon>
        <taxon>Eurotiomycetes</taxon>
        <taxon>Eurotiomycetidae</taxon>
        <taxon>Eurotiales</taxon>
        <taxon>Trichocomaceae</taxon>
        <taxon>Talaromyces</taxon>
        <taxon>Talaromyces sect. Talaromyces</taxon>
    </lineage>
</organism>
<dbReference type="InterPro" id="IPR011118">
    <property type="entry name" value="Tannase/feruloyl_esterase"/>
</dbReference>
<evidence type="ECO:0000256" key="3">
    <source>
        <dbReference type="ARBA" id="ARBA00022651"/>
    </source>
</evidence>
<accession>B8MBD3</accession>
<dbReference type="PhylomeDB" id="B8MBD3"/>
<dbReference type="AlphaFoldDB" id="B8MBD3"/>
<proteinExistence type="predicted"/>
<name>B8MBD3_TALSN</name>
<keyword evidence="3" id="KW-0119">Carbohydrate metabolism</keyword>
<reference evidence="9" key="1">
    <citation type="journal article" date="2015" name="Genome Announc.">
        <title>Genome sequence of the AIDS-associated pathogen Penicillium marneffei (ATCC18224) and its near taxonomic relative Talaromyces stipitatus (ATCC10500).</title>
        <authorList>
            <person name="Nierman W.C."/>
            <person name="Fedorova-Abrams N.D."/>
            <person name="Andrianopoulos A."/>
        </authorList>
    </citation>
    <scope>NUCLEOTIDE SEQUENCE [LARGE SCALE GENOMIC DNA]</scope>
    <source>
        <strain evidence="9">ATCC 10500 / CBS 375.48 / QM 6759 / NRRL 1006</strain>
    </source>
</reference>
<dbReference type="RefSeq" id="XP_002482914.1">
    <property type="nucleotide sequence ID" value="XM_002482869.1"/>
</dbReference>
<gene>
    <name evidence="8" type="ORF">TSTA_126300</name>
</gene>
<dbReference type="EC" id="3.1.1.73" evidence="1"/>
<keyword evidence="6" id="KW-1015">Disulfide bond</keyword>
<dbReference type="GO" id="GO:0030600">
    <property type="term" value="F:feruloyl esterase activity"/>
    <property type="evidence" value="ECO:0007669"/>
    <property type="project" value="UniProtKB-EC"/>
</dbReference>
<dbReference type="OrthoDB" id="3039123at2759"/>
<keyword evidence="3" id="KW-0858">Xylan degradation</keyword>
<evidence type="ECO:0000256" key="6">
    <source>
        <dbReference type="ARBA" id="ARBA00023157"/>
    </source>
</evidence>
<dbReference type="HOGENOM" id="CLU_853051_0_0_1"/>
<dbReference type="VEuPathDB" id="FungiDB:TSTA_126300"/>
<evidence type="ECO:0000256" key="4">
    <source>
        <dbReference type="ARBA" id="ARBA00022729"/>
    </source>
</evidence>
<dbReference type="EMBL" id="EQ962655">
    <property type="protein sequence ID" value="EED18922.1"/>
    <property type="molecule type" value="Genomic_DNA"/>
</dbReference>
<keyword evidence="3" id="KW-0624">Polysaccharide degradation</keyword>